<evidence type="ECO:0000256" key="4">
    <source>
        <dbReference type="ARBA" id="ARBA00023098"/>
    </source>
</evidence>
<evidence type="ECO:0000256" key="6">
    <source>
        <dbReference type="ARBA" id="ARBA00044804"/>
    </source>
</evidence>
<dbReference type="SUPFAM" id="SSF56235">
    <property type="entry name" value="N-terminal nucleophile aminohydrolases (Ntn hydrolases)"/>
    <property type="match status" value="1"/>
</dbReference>
<dbReference type="InterPro" id="IPR052193">
    <property type="entry name" value="Peptidase_C59"/>
</dbReference>
<dbReference type="EMBL" id="DVJS01000008">
    <property type="protein sequence ID" value="HIS96387.1"/>
    <property type="molecule type" value="Genomic_DNA"/>
</dbReference>
<evidence type="ECO:0000256" key="2">
    <source>
        <dbReference type="ARBA" id="ARBA00006625"/>
    </source>
</evidence>
<evidence type="ECO:0000256" key="7">
    <source>
        <dbReference type="ARBA" id="ARBA00044806"/>
    </source>
</evidence>
<dbReference type="EC" id="3.5.1.24" evidence="5"/>
<dbReference type="Pfam" id="PF02275">
    <property type="entry name" value="CBAH"/>
    <property type="match status" value="1"/>
</dbReference>
<keyword evidence="3 11" id="KW-0378">Hydrolase</keyword>
<keyword evidence="4" id="KW-0443">Lipid metabolism</keyword>
<dbReference type="GO" id="GO:0045302">
    <property type="term" value="F:choloylglycine hydrolase activity"/>
    <property type="evidence" value="ECO:0007669"/>
    <property type="project" value="UniProtKB-EC"/>
</dbReference>
<protein>
    <recommendedName>
        <fullName evidence="5">choloylglycine hydrolase</fullName>
        <ecNumber evidence="5">3.5.1.24</ecNumber>
    </recommendedName>
    <alternativeName>
        <fullName evidence="6">Bile salt hydrolase</fullName>
    </alternativeName>
    <alternativeName>
        <fullName evidence="7">Choloylglycine hydrolase</fullName>
    </alternativeName>
</protein>
<name>A0A9D1K8N6_9FIRM</name>
<reference evidence="11" key="1">
    <citation type="submission" date="2020-10" db="EMBL/GenBank/DDBJ databases">
        <authorList>
            <person name="Gilroy R."/>
        </authorList>
    </citation>
    <scope>NUCLEOTIDE SEQUENCE</scope>
    <source>
        <strain evidence="11">ChiHecec3B27-6122</strain>
    </source>
</reference>
<evidence type="ECO:0000256" key="8">
    <source>
        <dbReference type="ARBA" id="ARBA00047285"/>
    </source>
</evidence>
<comment type="pathway">
    <text evidence="1">Lipid metabolism; bile acid biosynthesis.</text>
</comment>
<evidence type="ECO:0000313" key="12">
    <source>
        <dbReference type="Proteomes" id="UP000886876"/>
    </source>
</evidence>
<dbReference type="PANTHER" id="PTHR35527:SF2">
    <property type="entry name" value="HYDROLASE"/>
    <property type="match status" value="1"/>
</dbReference>
<evidence type="ECO:0000256" key="1">
    <source>
        <dbReference type="ARBA" id="ARBA00004860"/>
    </source>
</evidence>
<sequence length="324" mass="36112">MCTSIAFPGLELYGRNLDLEYHFGEKVVITPRAHGFTFRHLEPMERHYAMIGMASVAEDTPLYAEAVNEKGLYMAGLYFPGNARYFDRPENERLNAAPWELIPLILGGCATLKEARAKLERVHLLAEPFAPGYPLAALHWQVAARDGSIIAEPMDDGLHIYEDRPGVLTNNPPYPYQLMNLTNYRRLSVEAGANSFCPELGLNVYGQGMGAIGLPGDASPMSRFVRASFLKCHADMGDGRPEQISRFFRLLDAVAMVKGSVVTPEGRLDETIYTCCADARAGVYYYKTYDSCCVHAVRMSETSREGEKLGVFPLENSPRFCFIE</sequence>
<dbReference type="Gene3D" id="3.60.60.10">
    <property type="entry name" value="Penicillin V Acylase, Chain A"/>
    <property type="match status" value="1"/>
</dbReference>
<proteinExistence type="inferred from homology"/>
<evidence type="ECO:0000259" key="10">
    <source>
        <dbReference type="Pfam" id="PF02275"/>
    </source>
</evidence>
<dbReference type="InterPro" id="IPR029132">
    <property type="entry name" value="CBAH/NAAA_C"/>
</dbReference>
<evidence type="ECO:0000313" key="11">
    <source>
        <dbReference type="EMBL" id="HIS96387.1"/>
    </source>
</evidence>
<feature type="domain" description="Choloylglycine hydrolase/NAAA C-terminal" evidence="10">
    <location>
        <begin position="2"/>
        <end position="302"/>
    </location>
</feature>
<dbReference type="InterPro" id="IPR047711">
    <property type="entry name" value="CBAH"/>
</dbReference>
<evidence type="ECO:0000256" key="3">
    <source>
        <dbReference type="ARBA" id="ARBA00022801"/>
    </source>
</evidence>
<dbReference type="CDD" id="cd00542">
    <property type="entry name" value="Ntn_PVA"/>
    <property type="match status" value="1"/>
</dbReference>
<dbReference type="InterPro" id="IPR029055">
    <property type="entry name" value="Ntn_hydrolases_N"/>
</dbReference>
<organism evidence="11 12">
    <name type="scientific">Candidatus Scatomorpha pullistercoris</name>
    <dbReference type="NCBI Taxonomy" id="2840929"/>
    <lineage>
        <taxon>Bacteria</taxon>
        <taxon>Bacillati</taxon>
        <taxon>Bacillota</taxon>
        <taxon>Clostridia</taxon>
        <taxon>Eubacteriales</taxon>
        <taxon>Candidatus Scatomorpha</taxon>
    </lineage>
</organism>
<reference evidence="11" key="2">
    <citation type="journal article" date="2021" name="PeerJ">
        <title>Extensive microbial diversity within the chicken gut microbiome revealed by metagenomics and culture.</title>
        <authorList>
            <person name="Gilroy R."/>
            <person name="Ravi A."/>
            <person name="Getino M."/>
            <person name="Pursley I."/>
            <person name="Horton D.L."/>
            <person name="Alikhan N.F."/>
            <person name="Baker D."/>
            <person name="Gharbi K."/>
            <person name="Hall N."/>
            <person name="Watson M."/>
            <person name="Adriaenssens E.M."/>
            <person name="Foster-Nyarko E."/>
            <person name="Jarju S."/>
            <person name="Secka A."/>
            <person name="Antonio M."/>
            <person name="Oren A."/>
            <person name="Chaudhuri R.R."/>
            <person name="La Ragione R."/>
            <person name="Hildebrand F."/>
            <person name="Pallen M.J."/>
        </authorList>
    </citation>
    <scope>NUCLEOTIDE SEQUENCE</scope>
    <source>
        <strain evidence="11">ChiHecec3B27-6122</strain>
    </source>
</reference>
<evidence type="ECO:0000256" key="9">
    <source>
        <dbReference type="ARBA" id="ARBA00048897"/>
    </source>
</evidence>
<comment type="catalytic activity">
    <reaction evidence="8">
        <text>cholate + taurine = taurocholate + H2O</text>
        <dbReference type="Rhea" id="RHEA:47108"/>
        <dbReference type="ChEBI" id="CHEBI:15377"/>
        <dbReference type="ChEBI" id="CHEBI:29747"/>
        <dbReference type="ChEBI" id="CHEBI:36257"/>
        <dbReference type="ChEBI" id="CHEBI:507393"/>
    </reaction>
    <physiologicalReaction direction="right-to-left" evidence="8">
        <dbReference type="Rhea" id="RHEA:47110"/>
    </physiologicalReaction>
</comment>
<comment type="caution">
    <text evidence="11">The sequence shown here is derived from an EMBL/GenBank/DDBJ whole genome shotgun (WGS) entry which is preliminary data.</text>
</comment>
<dbReference type="PANTHER" id="PTHR35527">
    <property type="entry name" value="CHOLOYLGLYCINE HYDROLASE"/>
    <property type="match status" value="1"/>
</dbReference>
<comment type="similarity">
    <text evidence="2">Belongs to the peptidase C59 family.</text>
</comment>
<dbReference type="Proteomes" id="UP000886876">
    <property type="component" value="Unassembled WGS sequence"/>
</dbReference>
<dbReference type="AlphaFoldDB" id="A0A9D1K8N6"/>
<accession>A0A9D1K8N6</accession>
<evidence type="ECO:0000256" key="5">
    <source>
        <dbReference type="ARBA" id="ARBA00044769"/>
    </source>
</evidence>
<gene>
    <name evidence="11" type="ORF">IAD42_00250</name>
</gene>
<dbReference type="GO" id="GO:0006629">
    <property type="term" value="P:lipid metabolic process"/>
    <property type="evidence" value="ECO:0007669"/>
    <property type="project" value="UniProtKB-KW"/>
</dbReference>
<dbReference type="NCBIfam" id="NF038245">
    <property type="entry name" value="bile_salt_hydro"/>
    <property type="match status" value="1"/>
</dbReference>
<comment type="catalytic activity">
    <reaction evidence="9">
        <text>taurodeoxycholate + H2O = deoxycholate + taurine</text>
        <dbReference type="Rhea" id="RHEA:47556"/>
        <dbReference type="ChEBI" id="CHEBI:15377"/>
        <dbReference type="ChEBI" id="CHEBI:23614"/>
        <dbReference type="ChEBI" id="CHEBI:36261"/>
        <dbReference type="ChEBI" id="CHEBI:507393"/>
    </reaction>
    <physiologicalReaction direction="left-to-right" evidence="9">
        <dbReference type="Rhea" id="RHEA:47557"/>
    </physiologicalReaction>
</comment>